<dbReference type="Pfam" id="PF03143">
    <property type="entry name" value="GTP_EFTU_D3"/>
    <property type="match status" value="1"/>
</dbReference>
<dbReference type="InterPro" id="IPR000795">
    <property type="entry name" value="T_Tr_GTP-bd_dom"/>
</dbReference>
<dbReference type="InterPro" id="IPR009001">
    <property type="entry name" value="Transl_elong_EF1A/Init_IF2_C"/>
</dbReference>
<dbReference type="Proteomes" id="UP000186165">
    <property type="component" value="Chromosome"/>
</dbReference>
<dbReference type="SUPFAM" id="SSF52540">
    <property type="entry name" value="P-loop containing nucleoside triphosphate hydrolases"/>
    <property type="match status" value="1"/>
</dbReference>
<evidence type="ECO:0000256" key="3">
    <source>
        <dbReference type="ARBA" id="ARBA00022917"/>
    </source>
</evidence>
<dbReference type="Gene3D" id="3.40.50.300">
    <property type="entry name" value="P-loop containing nucleotide triphosphate hydrolases"/>
    <property type="match status" value="1"/>
</dbReference>
<dbReference type="KEGG" id="hhsr:HSR6_0304"/>
<dbReference type="InterPro" id="IPR027417">
    <property type="entry name" value="P-loop_NTPase"/>
</dbReference>
<keyword evidence="1" id="KW-0547">Nucleotide-binding</keyword>
<sequence length="536" mass="57114">MAGDRALLQEALSQGERTDGRVEFKERLSREVHLSEARFESLAAQLRHRVLSGDGEATYVVGVTDDGAIAGISQAAFSESMDVLSLLAEEAGAHLESVETWGTENGGLVGVATIQDGGALEVATDHLIVGTAGHVDHGKSTLVGSLVTGRPDDGEGGMRSYLDVKPHEVERGLSADLSYGVYGFDEAGPVRVEKPDRKSERAAVVESADRVVSFVDTVGHEPWLSTTIRGLLGQKLDYGLLTVAADDGPTATTREHLGVLLATDLPTIVAITKTDMVDEAAVETVERDVERLLRQAGRSPLSVSRHGVEAAIEEIGDGVVPIVRTSAVTMDGLPILDTFFECLPKTAAAGGDFRMYIDRTYRITGVGPVASGTIESGTVEAGDELLVGPVGETGFRPVEARSIETHYHRVDRAEAGRIVGIALSGIEESDLTRGMALVPRSADPTPTRSFEAEVMVLNHPTRIHTGYEPVVHLETVSEAARIDPLDGQLLPGDSGRAQITFKFNPYLIEEGQQFVFREGQSKGVGTVTAIPGRDSH</sequence>
<reference evidence="6 8" key="1">
    <citation type="submission" date="2016-06" db="EMBL/GenBank/DDBJ databases">
        <title>Discovery of anaerobic lithoheterotrophic haloarchaeon capable of sulfur respiration by hydrogen and formate.</title>
        <authorList>
            <person name="Sorokin D.Y."/>
            <person name="Kublanov I.V."/>
            <person name="Roman P."/>
            <person name="Sinninghe Damste J.S."/>
            <person name="Golyshin P.N."/>
            <person name="Rojo D."/>
            <person name="Ciordia S."/>
            <person name="Mena Md.C."/>
            <person name="Ferrer M."/>
            <person name="Smedile F."/>
            <person name="Messina E."/>
            <person name="La Cono V."/>
            <person name="Yakimov M.M."/>
        </authorList>
    </citation>
    <scope>NUCLEOTIDE SEQUENCE [LARGE SCALE GENOMIC DNA]</scope>
    <source>
        <strain evidence="6 8">HTSR1</strain>
    </source>
</reference>
<dbReference type="OrthoDB" id="30874at2157"/>
<dbReference type="Gene3D" id="2.40.30.10">
    <property type="entry name" value="Translation factors"/>
    <property type="match status" value="2"/>
</dbReference>
<accession>A0A1J1AAG9</accession>
<dbReference type="Pfam" id="PF00009">
    <property type="entry name" value="GTP_EFTU"/>
    <property type="match status" value="1"/>
</dbReference>
<evidence type="ECO:0000313" key="9">
    <source>
        <dbReference type="Proteomes" id="UP000186165"/>
    </source>
</evidence>
<dbReference type="CDD" id="cd03708">
    <property type="entry name" value="GTPBP_III"/>
    <property type="match status" value="1"/>
</dbReference>
<proteinExistence type="predicted"/>
<dbReference type="InterPro" id="IPR004161">
    <property type="entry name" value="EFTu-like_2"/>
</dbReference>
<keyword evidence="4" id="KW-0342">GTP-binding</keyword>
<dbReference type="KEGG" id="halh:HTSR_0318"/>
<dbReference type="AlphaFoldDB" id="A0A1D8S2D7"/>
<dbReference type="InterPro" id="IPR009000">
    <property type="entry name" value="Transl_B-barrel_sf"/>
</dbReference>
<dbReference type="GO" id="GO:0003746">
    <property type="term" value="F:translation elongation factor activity"/>
    <property type="evidence" value="ECO:0007669"/>
    <property type="project" value="UniProtKB-KW"/>
</dbReference>
<reference evidence="7" key="3">
    <citation type="journal article" date="2017" name="ISME J.">
        <title>Discovery of anaerobic lithoheterotrophic haloarchaea, ubiquitous in hypersaline habitats.</title>
        <authorList>
            <person name="Sorokin D.Y."/>
            <person name="Messina E."/>
            <person name="Smedile F."/>
            <person name="Roman P."/>
            <person name="Damste J.S.S."/>
            <person name="Ciordia S."/>
            <person name="Mena M.C."/>
            <person name="Ferrer M."/>
            <person name="Golyshin P.N."/>
            <person name="Kublanov I.V."/>
            <person name="Samarov N.I."/>
            <person name="Toshchakov S.V."/>
            <person name="La Cono V."/>
            <person name="Yakimov M.M."/>
        </authorList>
    </citation>
    <scope>NUCLEOTIDE SEQUENCE</scope>
    <source>
        <strain evidence="7">HSR6</strain>
    </source>
</reference>
<reference evidence="9" key="2">
    <citation type="submission" date="2016-08" db="EMBL/GenBank/DDBJ databases">
        <title>Discovery of first anaerobic lithoheterotrophic haloarchae widely represented in hypersaline habitats.</title>
        <authorList>
            <person name="Sorokin D.Y."/>
            <person name="Kublanov I.V."/>
            <person name="Roman P."/>
            <person name="Sinninghe Damste J.S."/>
            <person name="Golyshin P.N."/>
            <person name="Rojo D."/>
            <person name="Ciordia S."/>
            <person name="Mena Md.C."/>
            <person name="Ferrer M."/>
            <person name="Smedile F."/>
            <person name="Messina E."/>
            <person name="La Cono V."/>
            <person name="Yakimov M.M."/>
        </authorList>
    </citation>
    <scope>NUCLEOTIDE SEQUENCE [LARGE SCALE GENOMIC DNA]</scope>
    <source>
        <strain evidence="9">HSR6</strain>
    </source>
</reference>
<dbReference type="InterPro" id="IPR050055">
    <property type="entry name" value="EF-Tu_GTPase"/>
</dbReference>
<protein>
    <submittedName>
        <fullName evidence="6">GTP-binding protein</fullName>
    </submittedName>
</protein>
<dbReference type="Pfam" id="PF03144">
    <property type="entry name" value="GTP_EFTU_D2"/>
    <property type="match status" value="1"/>
</dbReference>
<evidence type="ECO:0000256" key="1">
    <source>
        <dbReference type="ARBA" id="ARBA00022741"/>
    </source>
</evidence>
<dbReference type="PANTHER" id="PTHR43721:SF9">
    <property type="entry name" value="GTP-BINDING PROTEIN 1"/>
    <property type="match status" value="1"/>
</dbReference>
<dbReference type="PATRIC" id="fig|1855411.3.peg.315"/>
<dbReference type="SUPFAM" id="SSF50447">
    <property type="entry name" value="Translation proteins"/>
    <property type="match status" value="1"/>
</dbReference>
<name>A0A1D8S2D7_9EURY</name>
<dbReference type="PROSITE" id="PS51722">
    <property type="entry name" value="G_TR_2"/>
    <property type="match status" value="1"/>
</dbReference>
<keyword evidence="3" id="KW-0648">Protein biosynthesis</keyword>
<dbReference type="Proteomes" id="UP000185608">
    <property type="component" value="Chromosome"/>
</dbReference>
<evidence type="ECO:0000313" key="8">
    <source>
        <dbReference type="Proteomes" id="UP000185608"/>
    </source>
</evidence>
<dbReference type="RefSeq" id="WP_070364282.1">
    <property type="nucleotide sequence ID" value="NZ_CP016070.1"/>
</dbReference>
<accession>A0A1D8S2D7</accession>
<evidence type="ECO:0000256" key="4">
    <source>
        <dbReference type="ARBA" id="ARBA00023134"/>
    </source>
</evidence>
<dbReference type="InterPro" id="IPR004160">
    <property type="entry name" value="Transl_elong_EFTu/EF1A_C"/>
</dbReference>
<dbReference type="PANTHER" id="PTHR43721">
    <property type="entry name" value="ELONGATION FACTOR TU-RELATED"/>
    <property type="match status" value="1"/>
</dbReference>
<dbReference type="STRING" id="1873524.HSR6_0304"/>
<gene>
    <name evidence="7" type="ORF">HSR6_0304</name>
    <name evidence="6" type="ORF">HTSR_0318</name>
</gene>
<feature type="domain" description="Tr-type G" evidence="5">
    <location>
        <begin position="124"/>
        <end position="348"/>
    </location>
</feature>
<dbReference type="GO" id="GO:0003924">
    <property type="term" value="F:GTPase activity"/>
    <property type="evidence" value="ECO:0007669"/>
    <property type="project" value="InterPro"/>
</dbReference>
<dbReference type="GO" id="GO:0005525">
    <property type="term" value="F:GTP binding"/>
    <property type="evidence" value="ECO:0007669"/>
    <property type="project" value="UniProtKB-KW"/>
</dbReference>
<keyword evidence="9" id="KW-1185">Reference proteome</keyword>
<evidence type="ECO:0000313" key="6">
    <source>
        <dbReference type="EMBL" id="AOW79519.1"/>
    </source>
</evidence>
<evidence type="ECO:0000256" key="2">
    <source>
        <dbReference type="ARBA" id="ARBA00022768"/>
    </source>
</evidence>
<organism evidence="6 8">
    <name type="scientific">Halodesulfurarchaeum formicicum</name>
    <dbReference type="NCBI Taxonomy" id="1873524"/>
    <lineage>
        <taxon>Archaea</taxon>
        <taxon>Methanobacteriati</taxon>
        <taxon>Methanobacteriota</taxon>
        <taxon>Stenosarchaea group</taxon>
        <taxon>Halobacteria</taxon>
        <taxon>Halobacteriales</taxon>
        <taxon>Halobacteriaceae</taxon>
        <taxon>Halodesulfurarchaeum</taxon>
    </lineage>
</organism>
<dbReference type="GeneID" id="30416829"/>
<keyword evidence="2" id="KW-0251">Elongation factor</keyword>
<dbReference type="PRINTS" id="PR00315">
    <property type="entry name" value="ELONGATNFCT"/>
</dbReference>
<evidence type="ECO:0000259" key="5">
    <source>
        <dbReference type="PROSITE" id="PS51722"/>
    </source>
</evidence>
<dbReference type="SUPFAM" id="SSF50465">
    <property type="entry name" value="EF-Tu/eEF-1alpha/eIF2-gamma C-terminal domain"/>
    <property type="match status" value="1"/>
</dbReference>
<dbReference type="EMBL" id="CP016070">
    <property type="protein sequence ID" value="AOW79519.1"/>
    <property type="molecule type" value="Genomic_DNA"/>
</dbReference>
<evidence type="ECO:0000313" key="7">
    <source>
        <dbReference type="EMBL" id="APE94771.1"/>
    </source>
</evidence>
<dbReference type="EMBL" id="CP016804">
    <property type="protein sequence ID" value="APE94771.1"/>
    <property type="molecule type" value="Genomic_DNA"/>
</dbReference>
<dbReference type="CDD" id="cd03694">
    <property type="entry name" value="GTPBP_II"/>
    <property type="match status" value="1"/>
</dbReference>